<evidence type="ECO:0000256" key="2">
    <source>
        <dbReference type="ARBA" id="ARBA00022801"/>
    </source>
</evidence>
<dbReference type="InterPro" id="IPR020084">
    <property type="entry name" value="NUDIX_hydrolase_CS"/>
</dbReference>
<dbReference type="AlphaFoldDB" id="A0A1M5P4G5"/>
<comment type="similarity">
    <text evidence="3">Belongs to the Nudix hydrolase family.</text>
</comment>
<dbReference type="SUPFAM" id="SSF55811">
    <property type="entry name" value="Nudix"/>
    <property type="match status" value="1"/>
</dbReference>
<dbReference type="CDD" id="cd02883">
    <property type="entry name" value="NUDIX_Hydrolase"/>
    <property type="match status" value="1"/>
</dbReference>
<dbReference type="PANTHER" id="PTHR43046:SF14">
    <property type="entry name" value="MUTT_NUDIX FAMILY PROTEIN"/>
    <property type="match status" value="1"/>
</dbReference>
<evidence type="ECO:0000256" key="3">
    <source>
        <dbReference type="RuleBase" id="RU003476"/>
    </source>
</evidence>
<evidence type="ECO:0000259" key="4">
    <source>
        <dbReference type="PROSITE" id="PS51462"/>
    </source>
</evidence>
<dbReference type="PROSITE" id="PS51462">
    <property type="entry name" value="NUDIX"/>
    <property type="match status" value="1"/>
</dbReference>
<dbReference type="PROSITE" id="PS00893">
    <property type="entry name" value="NUDIX_BOX"/>
    <property type="match status" value="1"/>
</dbReference>
<dbReference type="EMBL" id="FQUP01000010">
    <property type="protein sequence ID" value="SHG96587.1"/>
    <property type="molecule type" value="Genomic_DNA"/>
</dbReference>
<dbReference type="STRING" id="1122133.SAMN02745157_0090"/>
<name>A0A1M5P4G5_9HYPH</name>
<dbReference type="Proteomes" id="UP000184485">
    <property type="component" value="Unassembled WGS sequence"/>
</dbReference>
<dbReference type="RefSeq" id="WP_073058606.1">
    <property type="nucleotide sequence ID" value="NZ_FQUP01000010.1"/>
</dbReference>
<feature type="domain" description="Nudix hydrolase" evidence="4">
    <location>
        <begin position="1"/>
        <end position="132"/>
    </location>
</feature>
<sequence>MRHCACAILVQDGRLLLGKRAPHRKAYAGKWDVIGGRVEDGEALEDALVRELREEIGVAPLEWEDLCSLPDMGPEAQGPSTYHMFAVRAWTGGQPRIANHEHSALRWFTVAEASALADLAMDEYRSMFWGLRF</sequence>
<comment type="cofactor">
    <cofactor evidence="1">
        <name>Mg(2+)</name>
        <dbReference type="ChEBI" id="CHEBI:18420"/>
    </cofactor>
</comment>
<organism evidence="5 6">
    <name type="scientific">Kaistia soli DSM 19436</name>
    <dbReference type="NCBI Taxonomy" id="1122133"/>
    <lineage>
        <taxon>Bacteria</taxon>
        <taxon>Pseudomonadati</taxon>
        <taxon>Pseudomonadota</taxon>
        <taxon>Alphaproteobacteria</taxon>
        <taxon>Hyphomicrobiales</taxon>
        <taxon>Kaistiaceae</taxon>
        <taxon>Kaistia</taxon>
    </lineage>
</organism>
<keyword evidence="2 3" id="KW-0378">Hydrolase</keyword>
<dbReference type="InterPro" id="IPR000086">
    <property type="entry name" value="NUDIX_hydrolase_dom"/>
</dbReference>
<dbReference type="PRINTS" id="PR00502">
    <property type="entry name" value="NUDIXFAMILY"/>
</dbReference>
<evidence type="ECO:0000313" key="5">
    <source>
        <dbReference type="EMBL" id="SHG96587.1"/>
    </source>
</evidence>
<keyword evidence="6" id="KW-1185">Reference proteome</keyword>
<dbReference type="Gene3D" id="3.90.79.10">
    <property type="entry name" value="Nucleoside Triphosphate Pyrophosphohydrolase"/>
    <property type="match status" value="1"/>
</dbReference>
<dbReference type="InterPro" id="IPR015797">
    <property type="entry name" value="NUDIX_hydrolase-like_dom_sf"/>
</dbReference>
<dbReference type="PANTHER" id="PTHR43046">
    <property type="entry name" value="GDP-MANNOSE MANNOSYL HYDROLASE"/>
    <property type="match status" value="1"/>
</dbReference>
<gene>
    <name evidence="5" type="ORF">SAMN02745157_0090</name>
</gene>
<dbReference type="InterPro" id="IPR020476">
    <property type="entry name" value="Nudix_hydrolase"/>
</dbReference>
<reference evidence="5 6" key="1">
    <citation type="submission" date="2016-11" db="EMBL/GenBank/DDBJ databases">
        <authorList>
            <person name="Jaros S."/>
            <person name="Januszkiewicz K."/>
            <person name="Wedrychowicz H."/>
        </authorList>
    </citation>
    <scope>NUCLEOTIDE SEQUENCE [LARGE SCALE GENOMIC DNA]</scope>
    <source>
        <strain evidence="5 6">DSM 19436</strain>
    </source>
</reference>
<accession>A0A1M5P4G5</accession>
<dbReference type="Pfam" id="PF00293">
    <property type="entry name" value="NUDIX"/>
    <property type="match status" value="1"/>
</dbReference>
<evidence type="ECO:0000313" key="6">
    <source>
        <dbReference type="Proteomes" id="UP000184485"/>
    </source>
</evidence>
<protein>
    <submittedName>
        <fullName evidence="5">ADP-ribose pyrophosphatase YjhB, NUDIX family</fullName>
    </submittedName>
</protein>
<proteinExistence type="inferred from homology"/>
<dbReference type="GO" id="GO:0016787">
    <property type="term" value="F:hydrolase activity"/>
    <property type="evidence" value="ECO:0007669"/>
    <property type="project" value="UniProtKB-KW"/>
</dbReference>
<evidence type="ECO:0000256" key="1">
    <source>
        <dbReference type="ARBA" id="ARBA00001946"/>
    </source>
</evidence>